<gene>
    <name evidence="32" type="primary">25482895</name>
    <name evidence="31" type="ordered locus">MTR_1g040545</name>
</gene>
<keyword evidence="16 31" id="KW-0418">Kinase</keyword>
<evidence type="ECO:0000256" key="13">
    <source>
        <dbReference type="ARBA" id="ARBA00022729"/>
    </source>
</evidence>
<evidence type="ECO:0000256" key="16">
    <source>
        <dbReference type="ARBA" id="ARBA00022777"/>
    </source>
</evidence>
<evidence type="ECO:0000256" key="27">
    <source>
        <dbReference type="PROSITE-ProRule" id="PRU10141"/>
    </source>
</evidence>
<evidence type="ECO:0000256" key="4">
    <source>
        <dbReference type="ARBA" id="ARBA00012513"/>
    </source>
</evidence>
<evidence type="ECO:0000256" key="28">
    <source>
        <dbReference type="SAM" id="Phobius"/>
    </source>
</evidence>
<dbReference type="Pfam" id="PF00560">
    <property type="entry name" value="LRR_1"/>
    <property type="match status" value="7"/>
</dbReference>
<dbReference type="PROSITE" id="PS51450">
    <property type="entry name" value="LRR"/>
    <property type="match status" value="2"/>
</dbReference>
<evidence type="ECO:0000256" key="9">
    <source>
        <dbReference type="ARBA" id="ARBA00022553"/>
    </source>
</evidence>
<comment type="catalytic activity">
    <reaction evidence="25">
        <text>L-threonyl-[protein] + ATP = O-phospho-L-threonyl-[protein] + ADP + H(+)</text>
        <dbReference type="Rhea" id="RHEA:46608"/>
        <dbReference type="Rhea" id="RHEA-COMP:11060"/>
        <dbReference type="Rhea" id="RHEA-COMP:11605"/>
        <dbReference type="ChEBI" id="CHEBI:15378"/>
        <dbReference type="ChEBI" id="CHEBI:30013"/>
        <dbReference type="ChEBI" id="CHEBI:30616"/>
        <dbReference type="ChEBI" id="CHEBI:61977"/>
        <dbReference type="ChEBI" id="CHEBI:456216"/>
        <dbReference type="EC" id="2.7.11.1"/>
    </reaction>
</comment>
<keyword evidence="14" id="KW-0677">Repeat</keyword>
<evidence type="ECO:0000256" key="8">
    <source>
        <dbReference type="ARBA" id="ARBA00022527"/>
    </source>
</evidence>
<dbReference type="SUPFAM" id="SSF52058">
    <property type="entry name" value="L domain-like"/>
    <property type="match status" value="1"/>
</dbReference>
<keyword evidence="8" id="KW-0723">Serine/threonine-protein kinase</keyword>
<dbReference type="FunFam" id="3.30.200.20:FF:000309">
    <property type="entry name" value="Leucine-rich repeat receptor protein kinase MSP1"/>
    <property type="match status" value="1"/>
</dbReference>
<dbReference type="PANTHER" id="PTHR48053">
    <property type="entry name" value="LEUCINE RICH REPEAT FAMILY PROTEIN, EXPRESSED"/>
    <property type="match status" value="1"/>
</dbReference>
<keyword evidence="12 28" id="KW-0812">Transmembrane</keyword>
<keyword evidence="33" id="KW-1185">Reference proteome</keyword>
<dbReference type="SMART" id="SM00369">
    <property type="entry name" value="LRR_TYP"/>
    <property type="match status" value="8"/>
</dbReference>
<dbReference type="PROSITE" id="PS00109">
    <property type="entry name" value="PROTEIN_KINASE_TYR"/>
    <property type="match status" value="1"/>
</dbReference>
<feature type="transmembrane region" description="Helical" evidence="28">
    <location>
        <begin position="662"/>
        <end position="687"/>
    </location>
</feature>
<dbReference type="FunFam" id="3.80.10.10:FF:002476">
    <property type="entry name" value="Uncharacterized protein"/>
    <property type="match status" value="1"/>
</dbReference>
<evidence type="ECO:0000313" key="33">
    <source>
        <dbReference type="Proteomes" id="UP000002051"/>
    </source>
</evidence>
<proteinExistence type="inferred from homology"/>
<dbReference type="InterPro" id="IPR013210">
    <property type="entry name" value="LRR_N_plant-typ"/>
</dbReference>
<keyword evidence="22 31" id="KW-0675">Receptor</keyword>
<keyword evidence="15 27" id="KW-0547">Nucleotide-binding</keyword>
<dbReference type="Gene3D" id="3.30.200.20">
    <property type="entry name" value="Phosphorylase Kinase, domain 1"/>
    <property type="match status" value="1"/>
</dbReference>
<comment type="similarity">
    <text evidence="24">Belongs to the polygalacturonase-inhibiting protein family.</text>
</comment>
<evidence type="ECO:0000256" key="29">
    <source>
        <dbReference type="SAM" id="SignalP"/>
    </source>
</evidence>
<dbReference type="GO" id="GO:0004674">
    <property type="term" value="F:protein serine/threonine kinase activity"/>
    <property type="evidence" value="ECO:0007669"/>
    <property type="project" value="UniProtKB-KW"/>
</dbReference>
<evidence type="ECO:0000256" key="14">
    <source>
        <dbReference type="ARBA" id="ARBA00022737"/>
    </source>
</evidence>
<evidence type="ECO:0000256" key="3">
    <source>
        <dbReference type="ARBA" id="ARBA00004251"/>
    </source>
</evidence>
<dbReference type="PANTHER" id="PTHR48053:SF65">
    <property type="entry name" value="LRR RECEPTOR-LIKE KINASE FAMILY PROTEIN"/>
    <property type="match status" value="1"/>
</dbReference>
<feature type="signal peptide" evidence="29">
    <location>
        <begin position="1"/>
        <end position="19"/>
    </location>
</feature>
<comment type="subcellular location">
    <subcellularLocation>
        <location evidence="3">Cell membrane</location>
        <topology evidence="3">Single-pass type I membrane protein</topology>
    </subcellularLocation>
    <subcellularLocation>
        <location evidence="1">Membrane</location>
        <topology evidence="1">Peripheral membrane protein</topology>
    </subcellularLocation>
    <subcellularLocation>
        <location evidence="2">Secreted</location>
        <location evidence="2">Cell wall</location>
    </subcellularLocation>
</comment>
<dbReference type="Gene3D" id="1.10.510.10">
    <property type="entry name" value="Transferase(Phosphotransferase) domain 1"/>
    <property type="match status" value="1"/>
</dbReference>
<evidence type="ECO:0000256" key="7">
    <source>
        <dbReference type="ARBA" id="ARBA00022525"/>
    </source>
</evidence>
<dbReference type="EC" id="2.7.11.1" evidence="4"/>
<dbReference type="InterPro" id="IPR001611">
    <property type="entry name" value="Leu-rich_rpt"/>
</dbReference>
<sequence length="1006" mass="110928">MKLLPMPCLILFFYVFVIATSPHAATKIQGSEADALLKWKSSLDNHSRAFLSSWIGNNPCGWEGITCDYESKSINKVNLTNIGLKGTLQSLNFSSLPKIHTLVLTNNFLYGVVPHQIGEMSSLKTLNLSINNLFGSIPPSIGNLINLDTIDLSQNTLSGPIPFTIGNLTKLSELYFYSNALTGQIPPSIGNLINLDIIDLSRNHLSGPIPPSIGNLINLDYFSLSQNNLSGPIPSTIGNLTKLSTLSLYLNALTGQIPPSVGNLINLDNISLSRNHLSGPIPPSIGNLTNLDYFSLSQNNLSGPIPSTIGNLTKLSEIHLSFNSLTENIPTEMNRLIDLEVLHLSDNIFVGHLPHNICVGGKLKTFTAALNQFTGLVPESLKNCSSLTRLRLDQNQLTGNITESFGVYPNLDYMELSDNNFYGHLSPNWGKCKILTSLKISGNNLTGRIPPELGSATNLQELNLSSNHLMGKIPKELEYLSLLFKLSLSNNHLSGEVPVQIASLHQLTALELAINNLSGFIPKKLGMLSMLLQLNLSQNKFEGNIPVEFGQLNVIENLDLSGNSMNGTIPAMLGQLNHLETLNLSHNNLSGTIPSSFVDMLSLTTVDISYNQLEGPIPNVTAFKRAPIEALTNNKGLCGNVSGLEPCSTSGGKFHYHKTNKILVLVLSLTLGPLLLALIVYGISYLLCRTSSTKEYKPVQEFQIENLFEIWSFDGKMVYENIIEATEDFDNKHLIGVGGHGNVYKAELPTGQVVAVKKLHSLQNEEMPNRKAFTNEIHALTEIRHRNIVKLYGFCSHRLHSFLVYEFLEKGSLDNILKDNEQAGEFDWNKRVNIIKDIANALFYLHHDCSPPIVHRDISSKNVILDLEYVAHVSDFGTSKFLNPNSSNMTSFAGTFGYAAPELAYTMEVNKKCDVYSFGILTLEILFGKHPGDIVTYLWQQPSQSVTDLRLDTMPLIDKLDQRLPHPTKTIVQEVASMIRIAVACLTESPLSRPTMEQVCRQFVMS</sequence>
<dbReference type="FunFam" id="3.80.10.10:FF:000416">
    <property type="entry name" value="Probable leucine-rich repeat receptor-like protein kinase At5g63930"/>
    <property type="match status" value="1"/>
</dbReference>
<dbReference type="AlphaFoldDB" id="A0A072VS97"/>
<comment type="catalytic activity">
    <reaction evidence="26">
        <text>L-seryl-[protein] + ATP = O-phospho-L-seryl-[protein] + ADP + H(+)</text>
        <dbReference type="Rhea" id="RHEA:17989"/>
        <dbReference type="Rhea" id="RHEA-COMP:9863"/>
        <dbReference type="Rhea" id="RHEA-COMP:11604"/>
        <dbReference type="ChEBI" id="CHEBI:15378"/>
        <dbReference type="ChEBI" id="CHEBI:29999"/>
        <dbReference type="ChEBI" id="CHEBI:30616"/>
        <dbReference type="ChEBI" id="CHEBI:83421"/>
        <dbReference type="ChEBI" id="CHEBI:456216"/>
        <dbReference type="EC" id="2.7.11.1"/>
    </reaction>
</comment>
<evidence type="ECO:0000256" key="15">
    <source>
        <dbReference type="ARBA" id="ARBA00022741"/>
    </source>
</evidence>
<dbReference type="FunFam" id="3.80.10.10:FF:000400">
    <property type="entry name" value="Nuclear pore complex protein NUP107"/>
    <property type="match status" value="1"/>
</dbReference>
<dbReference type="InterPro" id="IPR051716">
    <property type="entry name" value="Plant_RL_S/T_kinase"/>
</dbReference>
<keyword evidence="21" id="KW-1015">Disulfide bond</keyword>
<dbReference type="InterPro" id="IPR011009">
    <property type="entry name" value="Kinase-like_dom_sf"/>
</dbReference>
<feature type="domain" description="Protein kinase" evidence="30">
    <location>
        <begin position="729"/>
        <end position="1005"/>
    </location>
</feature>
<keyword evidence="20 28" id="KW-0472">Membrane</keyword>
<dbReference type="Pfam" id="PF08263">
    <property type="entry name" value="LRRNT_2"/>
    <property type="match status" value="1"/>
</dbReference>
<evidence type="ECO:0000256" key="17">
    <source>
        <dbReference type="ARBA" id="ARBA00022821"/>
    </source>
</evidence>
<evidence type="ECO:0000256" key="25">
    <source>
        <dbReference type="ARBA" id="ARBA00047899"/>
    </source>
</evidence>
<keyword evidence="10" id="KW-0433">Leucine-rich repeat</keyword>
<keyword evidence="6" id="KW-0134">Cell wall</keyword>
<dbReference type="InterPro" id="IPR000719">
    <property type="entry name" value="Prot_kinase_dom"/>
</dbReference>
<dbReference type="GO" id="GO:0006952">
    <property type="term" value="P:defense response"/>
    <property type="evidence" value="ECO:0007669"/>
    <property type="project" value="UniProtKB-KW"/>
</dbReference>
<dbReference type="EMBL" id="CM001217">
    <property type="protein sequence ID" value="KEH40995.1"/>
    <property type="molecule type" value="Genomic_DNA"/>
</dbReference>
<dbReference type="InterPro" id="IPR003591">
    <property type="entry name" value="Leu-rich_rpt_typical-subtyp"/>
</dbReference>
<evidence type="ECO:0000256" key="24">
    <source>
        <dbReference type="ARBA" id="ARBA00038043"/>
    </source>
</evidence>
<dbReference type="OrthoDB" id="676979at2759"/>
<keyword evidence="9" id="KW-0597">Phosphoprotein</keyword>
<dbReference type="InterPro" id="IPR032675">
    <property type="entry name" value="LRR_dom_sf"/>
</dbReference>
<dbReference type="Proteomes" id="UP000002051">
    <property type="component" value="Unassembled WGS sequence"/>
</dbReference>
<evidence type="ECO:0000256" key="11">
    <source>
        <dbReference type="ARBA" id="ARBA00022679"/>
    </source>
</evidence>
<feature type="binding site" evidence="27">
    <location>
        <position position="758"/>
    </location>
    <ligand>
        <name>ATP</name>
        <dbReference type="ChEBI" id="CHEBI:30616"/>
    </ligand>
</feature>
<dbReference type="SUPFAM" id="SSF52047">
    <property type="entry name" value="RNI-like"/>
    <property type="match status" value="1"/>
</dbReference>
<evidence type="ECO:0000313" key="31">
    <source>
        <dbReference type="EMBL" id="KEH40995.1"/>
    </source>
</evidence>
<protein>
    <recommendedName>
        <fullName evidence="4">non-specific serine/threonine protein kinase</fullName>
        <ecNumber evidence="4">2.7.11.1</ecNumber>
    </recommendedName>
</protein>
<dbReference type="HOGENOM" id="CLU_000288_22_1_1"/>
<evidence type="ECO:0000256" key="22">
    <source>
        <dbReference type="ARBA" id="ARBA00023170"/>
    </source>
</evidence>
<keyword evidence="19 28" id="KW-1133">Transmembrane helix</keyword>
<keyword evidence="17" id="KW-0611">Plant defense</keyword>
<dbReference type="KEGG" id="mtr:25482895"/>
<evidence type="ECO:0000256" key="26">
    <source>
        <dbReference type="ARBA" id="ARBA00048679"/>
    </source>
</evidence>
<evidence type="ECO:0000256" key="6">
    <source>
        <dbReference type="ARBA" id="ARBA00022512"/>
    </source>
</evidence>
<dbReference type="EnsemblPlants" id="KEH40995">
    <property type="protein sequence ID" value="KEH40995"/>
    <property type="gene ID" value="MTR_1g040545"/>
</dbReference>
<dbReference type="SMART" id="SM00365">
    <property type="entry name" value="LRR_SD22"/>
    <property type="match status" value="4"/>
</dbReference>
<dbReference type="PROSITE" id="PS00107">
    <property type="entry name" value="PROTEIN_KINASE_ATP"/>
    <property type="match status" value="1"/>
</dbReference>
<dbReference type="InterPro" id="IPR008266">
    <property type="entry name" value="Tyr_kinase_AS"/>
</dbReference>
<evidence type="ECO:0000256" key="2">
    <source>
        <dbReference type="ARBA" id="ARBA00004191"/>
    </source>
</evidence>
<evidence type="ECO:0000256" key="19">
    <source>
        <dbReference type="ARBA" id="ARBA00022989"/>
    </source>
</evidence>
<name>A0A072VS97_MEDTR</name>
<reference evidence="32" key="3">
    <citation type="submission" date="2015-04" db="UniProtKB">
        <authorList>
            <consortium name="EnsemblPlants"/>
        </authorList>
    </citation>
    <scope>IDENTIFICATION</scope>
    <source>
        <strain evidence="32">cv. Jemalong A17</strain>
    </source>
</reference>
<reference evidence="31 33" key="2">
    <citation type="journal article" date="2014" name="BMC Genomics">
        <title>An improved genome release (version Mt4.0) for the model legume Medicago truncatula.</title>
        <authorList>
            <person name="Tang H."/>
            <person name="Krishnakumar V."/>
            <person name="Bidwell S."/>
            <person name="Rosen B."/>
            <person name="Chan A."/>
            <person name="Zhou S."/>
            <person name="Gentzbittel L."/>
            <person name="Childs K.L."/>
            <person name="Yandell M."/>
            <person name="Gundlach H."/>
            <person name="Mayer K.F."/>
            <person name="Schwartz D.C."/>
            <person name="Town C.D."/>
        </authorList>
    </citation>
    <scope>GENOME REANNOTATION</scope>
    <source>
        <strain evidence="31">A17</strain>
        <strain evidence="32 33">cv. Jemalong A17</strain>
    </source>
</reference>
<evidence type="ECO:0000256" key="5">
    <source>
        <dbReference type="ARBA" id="ARBA00022475"/>
    </source>
</evidence>
<accession>A0A072VS97</accession>
<evidence type="ECO:0000256" key="23">
    <source>
        <dbReference type="ARBA" id="ARBA00023180"/>
    </source>
</evidence>
<reference evidence="31 33" key="1">
    <citation type="journal article" date="2011" name="Nature">
        <title>The Medicago genome provides insight into the evolution of rhizobial symbioses.</title>
        <authorList>
            <person name="Young N.D."/>
            <person name="Debelle F."/>
            <person name="Oldroyd G.E."/>
            <person name="Geurts R."/>
            <person name="Cannon S.B."/>
            <person name="Udvardi M.K."/>
            <person name="Benedito V.A."/>
            <person name="Mayer K.F."/>
            <person name="Gouzy J."/>
            <person name="Schoof H."/>
            <person name="Van de Peer Y."/>
            <person name="Proost S."/>
            <person name="Cook D.R."/>
            <person name="Meyers B.C."/>
            <person name="Spannagl M."/>
            <person name="Cheung F."/>
            <person name="De Mita S."/>
            <person name="Krishnakumar V."/>
            <person name="Gundlach H."/>
            <person name="Zhou S."/>
            <person name="Mudge J."/>
            <person name="Bharti A.K."/>
            <person name="Murray J.D."/>
            <person name="Naoumkina M.A."/>
            <person name="Rosen B."/>
            <person name="Silverstein K.A."/>
            <person name="Tang H."/>
            <person name="Rombauts S."/>
            <person name="Zhao P.X."/>
            <person name="Zhou P."/>
            <person name="Barbe V."/>
            <person name="Bardou P."/>
            <person name="Bechner M."/>
            <person name="Bellec A."/>
            <person name="Berger A."/>
            <person name="Berges H."/>
            <person name="Bidwell S."/>
            <person name="Bisseling T."/>
            <person name="Choisne N."/>
            <person name="Couloux A."/>
            <person name="Denny R."/>
            <person name="Deshpande S."/>
            <person name="Dai X."/>
            <person name="Doyle J.J."/>
            <person name="Dudez A.M."/>
            <person name="Farmer A.D."/>
            <person name="Fouteau S."/>
            <person name="Franken C."/>
            <person name="Gibelin C."/>
            <person name="Gish J."/>
            <person name="Goldstein S."/>
            <person name="Gonzalez A.J."/>
            <person name="Green P.J."/>
            <person name="Hallab A."/>
            <person name="Hartog M."/>
            <person name="Hua A."/>
            <person name="Humphray S.J."/>
            <person name="Jeong D.H."/>
            <person name="Jing Y."/>
            <person name="Jocker A."/>
            <person name="Kenton S.M."/>
            <person name="Kim D.J."/>
            <person name="Klee K."/>
            <person name="Lai H."/>
            <person name="Lang C."/>
            <person name="Lin S."/>
            <person name="Macmil S.L."/>
            <person name="Magdelenat G."/>
            <person name="Matthews L."/>
            <person name="McCorrison J."/>
            <person name="Monaghan E.L."/>
            <person name="Mun J.H."/>
            <person name="Najar F.Z."/>
            <person name="Nicholson C."/>
            <person name="Noirot C."/>
            <person name="O'Bleness M."/>
            <person name="Paule C.R."/>
            <person name="Poulain J."/>
            <person name="Prion F."/>
            <person name="Qin B."/>
            <person name="Qu C."/>
            <person name="Retzel E.F."/>
            <person name="Riddle C."/>
            <person name="Sallet E."/>
            <person name="Samain S."/>
            <person name="Samson N."/>
            <person name="Sanders I."/>
            <person name="Saurat O."/>
            <person name="Scarpelli C."/>
            <person name="Schiex T."/>
            <person name="Segurens B."/>
            <person name="Severin A.J."/>
            <person name="Sherrier D.J."/>
            <person name="Shi R."/>
            <person name="Sims S."/>
            <person name="Singer S.R."/>
            <person name="Sinharoy S."/>
            <person name="Sterck L."/>
            <person name="Viollet A."/>
            <person name="Wang B.B."/>
            <person name="Wang K."/>
            <person name="Wang M."/>
            <person name="Wang X."/>
            <person name="Warfsmann J."/>
            <person name="Weissenbach J."/>
            <person name="White D.D."/>
            <person name="White J.D."/>
            <person name="Wiley G.B."/>
            <person name="Wincker P."/>
            <person name="Xing Y."/>
            <person name="Yang L."/>
            <person name="Yao Z."/>
            <person name="Ying F."/>
            <person name="Zhai J."/>
            <person name="Zhou L."/>
            <person name="Zuber A."/>
            <person name="Denarie J."/>
            <person name="Dixon R.A."/>
            <person name="May G.D."/>
            <person name="Schwartz D.C."/>
            <person name="Rogers J."/>
            <person name="Quetier F."/>
            <person name="Town C.D."/>
            <person name="Roe B.A."/>
        </authorList>
    </citation>
    <scope>NUCLEOTIDE SEQUENCE [LARGE SCALE GENOMIC DNA]</scope>
    <source>
        <strain evidence="31">A17</strain>
        <strain evidence="32 33">cv. Jemalong A17</strain>
    </source>
</reference>
<evidence type="ECO:0000256" key="20">
    <source>
        <dbReference type="ARBA" id="ARBA00023136"/>
    </source>
</evidence>
<dbReference type="InterPro" id="IPR017441">
    <property type="entry name" value="Protein_kinase_ATP_BS"/>
</dbReference>
<keyword evidence="13 29" id="KW-0732">Signal</keyword>
<evidence type="ECO:0000256" key="10">
    <source>
        <dbReference type="ARBA" id="ARBA00022614"/>
    </source>
</evidence>
<dbReference type="InterPro" id="IPR055414">
    <property type="entry name" value="LRR_R13L4/SHOC2-like"/>
</dbReference>
<dbReference type="PROSITE" id="PS50011">
    <property type="entry name" value="PROTEIN_KINASE_DOM"/>
    <property type="match status" value="1"/>
</dbReference>
<evidence type="ECO:0000256" key="21">
    <source>
        <dbReference type="ARBA" id="ARBA00023157"/>
    </source>
</evidence>
<dbReference type="Pfam" id="PF00069">
    <property type="entry name" value="Pkinase"/>
    <property type="match status" value="1"/>
</dbReference>
<dbReference type="FunFam" id="1.10.510.10:FF:000445">
    <property type="entry name" value="MDIS1-interacting receptor like kinase 2"/>
    <property type="match status" value="1"/>
</dbReference>
<dbReference type="Gene3D" id="3.80.10.10">
    <property type="entry name" value="Ribonuclease Inhibitor"/>
    <property type="match status" value="2"/>
</dbReference>
<organism evidence="31 33">
    <name type="scientific">Medicago truncatula</name>
    <name type="common">Barrel medic</name>
    <name type="synonym">Medicago tribuloides</name>
    <dbReference type="NCBI Taxonomy" id="3880"/>
    <lineage>
        <taxon>Eukaryota</taxon>
        <taxon>Viridiplantae</taxon>
        <taxon>Streptophyta</taxon>
        <taxon>Embryophyta</taxon>
        <taxon>Tracheophyta</taxon>
        <taxon>Spermatophyta</taxon>
        <taxon>Magnoliopsida</taxon>
        <taxon>eudicotyledons</taxon>
        <taxon>Gunneridae</taxon>
        <taxon>Pentapetalae</taxon>
        <taxon>rosids</taxon>
        <taxon>fabids</taxon>
        <taxon>Fabales</taxon>
        <taxon>Fabaceae</taxon>
        <taxon>Papilionoideae</taxon>
        <taxon>50 kb inversion clade</taxon>
        <taxon>NPAAA clade</taxon>
        <taxon>Hologalegina</taxon>
        <taxon>IRL clade</taxon>
        <taxon>Trifolieae</taxon>
        <taxon>Medicago</taxon>
    </lineage>
</organism>
<feature type="chain" id="PRO_5014500936" description="non-specific serine/threonine protein kinase" evidence="29">
    <location>
        <begin position="20"/>
        <end position="1006"/>
    </location>
</feature>
<evidence type="ECO:0000256" key="18">
    <source>
        <dbReference type="ARBA" id="ARBA00022840"/>
    </source>
</evidence>
<dbReference type="Pfam" id="PF13855">
    <property type="entry name" value="LRR_8"/>
    <property type="match status" value="1"/>
</dbReference>
<keyword evidence="5" id="KW-1003">Cell membrane</keyword>
<evidence type="ECO:0000313" key="32">
    <source>
        <dbReference type="EnsemblPlants" id="KEH40995"/>
    </source>
</evidence>
<keyword evidence="23" id="KW-0325">Glycoprotein</keyword>
<dbReference type="PaxDb" id="3880-AES84147"/>
<dbReference type="SUPFAM" id="SSF56112">
    <property type="entry name" value="Protein kinase-like (PK-like)"/>
    <property type="match status" value="1"/>
</dbReference>
<keyword evidence="7" id="KW-0964">Secreted</keyword>
<evidence type="ECO:0000256" key="12">
    <source>
        <dbReference type="ARBA" id="ARBA00022692"/>
    </source>
</evidence>
<dbReference type="Pfam" id="PF23598">
    <property type="entry name" value="LRR_14"/>
    <property type="match status" value="1"/>
</dbReference>
<keyword evidence="11" id="KW-0808">Transferase</keyword>
<keyword evidence="18 27" id="KW-0067">ATP-binding</keyword>
<evidence type="ECO:0000259" key="30">
    <source>
        <dbReference type="PROSITE" id="PS50011"/>
    </source>
</evidence>
<dbReference type="GO" id="GO:0005886">
    <property type="term" value="C:plasma membrane"/>
    <property type="evidence" value="ECO:0007669"/>
    <property type="project" value="UniProtKB-SubCell"/>
</dbReference>
<dbReference type="GO" id="GO:0005524">
    <property type="term" value="F:ATP binding"/>
    <property type="evidence" value="ECO:0007669"/>
    <property type="project" value="UniProtKB-UniRule"/>
</dbReference>
<evidence type="ECO:0000256" key="1">
    <source>
        <dbReference type="ARBA" id="ARBA00004170"/>
    </source>
</evidence>